<keyword evidence="2" id="KW-0449">Lipoprotein</keyword>
<feature type="region of interest" description="Disordered" evidence="1">
    <location>
        <begin position="183"/>
        <end position="210"/>
    </location>
</feature>
<organism evidence="2 3">
    <name type="scientific">Aureibacillus halotolerans</name>
    <dbReference type="NCBI Taxonomy" id="1508390"/>
    <lineage>
        <taxon>Bacteria</taxon>
        <taxon>Bacillati</taxon>
        <taxon>Bacillota</taxon>
        <taxon>Bacilli</taxon>
        <taxon>Bacillales</taxon>
        <taxon>Bacillaceae</taxon>
        <taxon>Aureibacillus</taxon>
    </lineage>
</organism>
<feature type="compositionally biased region" description="Acidic residues" evidence="1">
    <location>
        <begin position="193"/>
        <end position="204"/>
    </location>
</feature>
<comment type="caution">
    <text evidence="2">The sequence shown here is derived from an EMBL/GenBank/DDBJ whole genome shotgun (WGS) entry which is preliminary data.</text>
</comment>
<dbReference type="InterPro" id="IPR019076">
    <property type="entry name" value="Spore_lipoprot_YhcN/YlaJ-like"/>
</dbReference>
<dbReference type="RefSeq" id="WP_133580253.1">
    <property type="nucleotide sequence ID" value="NZ_SNYJ01000006.1"/>
</dbReference>
<dbReference type="PROSITE" id="PS51257">
    <property type="entry name" value="PROKAR_LIPOPROTEIN"/>
    <property type="match status" value="1"/>
</dbReference>
<evidence type="ECO:0000256" key="1">
    <source>
        <dbReference type="SAM" id="MobiDB-lite"/>
    </source>
</evidence>
<accession>A0A4R6UBH7</accession>
<dbReference type="Proteomes" id="UP000295632">
    <property type="component" value="Unassembled WGS sequence"/>
</dbReference>
<name>A0A4R6UBH7_9BACI</name>
<evidence type="ECO:0000313" key="2">
    <source>
        <dbReference type="EMBL" id="TDQ40444.1"/>
    </source>
</evidence>
<gene>
    <name evidence="2" type="ORF">EV213_106162</name>
</gene>
<dbReference type="OrthoDB" id="2691390at2"/>
<dbReference type="EMBL" id="SNYJ01000006">
    <property type="protein sequence ID" value="TDQ40444.1"/>
    <property type="molecule type" value="Genomic_DNA"/>
</dbReference>
<dbReference type="Pfam" id="PF09580">
    <property type="entry name" value="Spore_YhcN_YlaJ"/>
    <property type="match status" value="1"/>
</dbReference>
<protein>
    <submittedName>
        <fullName evidence="2">Sporulation lipoprotein YhcN/YlaJ</fullName>
    </submittedName>
</protein>
<dbReference type="AlphaFoldDB" id="A0A4R6UBH7"/>
<evidence type="ECO:0000313" key="3">
    <source>
        <dbReference type="Proteomes" id="UP000295632"/>
    </source>
</evidence>
<sequence length="210" mass="23275">MKRFLGLAYLTIILAGCQNIGQENALYSRDSHDAAPLPNQEVEHNIYNTSAHGMEKVNNGLGAVRVRQQDIPNNKMTIPSINKKDLAAIISGLVTTIKGVDESATLVTDKEVLIAYDRSAGNKEDIADQVKKSALSVIPRWFHVYVADDADLLTEIERLGELPARKEKTRNEVTNMIQTMIANYPQGERVSDSENENGEMDGEMDWSSSK</sequence>
<reference evidence="2 3" key="1">
    <citation type="submission" date="2019-03" db="EMBL/GenBank/DDBJ databases">
        <title>Genomic Encyclopedia of Type Strains, Phase IV (KMG-IV): sequencing the most valuable type-strain genomes for metagenomic binning, comparative biology and taxonomic classification.</title>
        <authorList>
            <person name="Goeker M."/>
        </authorList>
    </citation>
    <scope>NUCLEOTIDE SEQUENCE [LARGE SCALE GENOMIC DNA]</scope>
    <source>
        <strain evidence="2 3">DSM 28697</strain>
    </source>
</reference>
<proteinExistence type="predicted"/>
<keyword evidence="3" id="KW-1185">Reference proteome</keyword>